<reference evidence="6 7" key="1">
    <citation type="journal article" date="2016" name="Nat. Commun.">
        <title>Extremotolerant tardigrade genome and improved radiotolerance of human cultured cells by tardigrade-unique protein.</title>
        <authorList>
            <person name="Hashimoto T."/>
            <person name="Horikawa D.D."/>
            <person name="Saito Y."/>
            <person name="Kuwahara H."/>
            <person name="Kozuka-Hata H."/>
            <person name="Shin-I T."/>
            <person name="Minakuchi Y."/>
            <person name="Ohishi K."/>
            <person name="Motoyama A."/>
            <person name="Aizu T."/>
            <person name="Enomoto A."/>
            <person name="Kondo K."/>
            <person name="Tanaka S."/>
            <person name="Hara Y."/>
            <person name="Koshikawa S."/>
            <person name="Sagara H."/>
            <person name="Miura T."/>
            <person name="Yokobori S."/>
            <person name="Miyagawa K."/>
            <person name="Suzuki Y."/>
            <person name="Kubo T."/>
            <person name="Oyama M."/>
            <person name="Kohara Y."/>
            <person name="Fujiyama A."/>
            <person name="Arakawa K."/>
            <person name="Katayama T."/>
            <person name="Toyoda A."/>
            <person name="Kunieda T."/>
        </authorList>
    </citation>
    <scope>NUCLEOTIDE SEQUENCE [LARGE SCALE GENOMIC DNA]</scope>
    <source>
        <strain evidence="6 7">YOKOZUNA-1</strain>
    </source>
</reference>
<dbReference type="SUPFAM" id="SSF50729">
    <property type="entry name" value="PH domain-like"/>
    <property type="match status" value="1"/>
</dbReference>
<feature type="domain" description="SH2" evidence="5">
    <location>
        <begin position="373"/>
        <end position="472"/>
    </location>
</feature>
<dbReference type="AlphaFoldDB" id="A0A1D1V6S9"/>
<dbReference type="InterPro" id="IPR011993">
    <property type="entry name" value="PH-like_dom_sf"/>
</dbReference>
<feature type="region of interest" description="Disordered" evidence="3">
    <location>
        <begin position="334"/>
        <end position="353"/>
    </location>
</feature>
<dbReference type="SUPFAM" id="SSF55550">
    <property type="entry name" value="SH2 domain"/>
    <property type="match status" value="1"/>
</dbReference>
<dbReference type="Pfam" id="PF00640">
    <property type="entry name" value="PID"/>
    <property type="match status" value="1"/>
</dbReference>
<dbReference type="InterPro" id="IPR006020">
    <property type="entry name" value="PTB/PI_dom"/>
</dbReference>
<evidence type="ECO:0008006" key="8">
    <source>
        <dbReference type="Google" id="ProtNLM"/>
    </source>
</evidence>
<gene>
    <name evidence="6" type="primary">RvY_08018-1</name>
    <name evidence="6" type="synonym">RvY_08018.1</name>
    <name evidence="6" type="ORF">RvY_08018</name>
</gene>
<dbReference type="InterPro" id="IPR006019">
    <property type="entry name" value="PID_Shc-like"/>
</dbReference>
<dbReference type="InterPro" id="IPR036860">
    <property type="entry name" value="SH2_dom_sf"/>
</dbReference>
<dbReference type="OrthoDB" id="9938362at2759"/>
<dbReference type="PANTHER" id="PTHR10337:SF11">
    <property type="entry name" value="DSHC PROTEIN"/>
    <property type="match status" value="1"/>
</dbReference>
<evidence type="ECO:0000313" key="6">
    <source>
        <dbReference type="EMBL" id="GAU96590.1"/>
    </source>
</evidence>
<dbReference type="Gene3D" id="2.30.29.30">
    <property type="entry name" value="Pleckstrin-homology domain (PH domain)/Phosphotyrosine-binding domain (PTB)"/>
    <property type="match status" value="1"/>
</dbReference>
<dbReference type="InterPro" id="IPR000980">
    <property type="entry name" value="SH2"/>
</dbReference>
<accession>A0A1D1V6S9</accession>
<dbReference type="GO" id="GO:0005886">
    <property type="term" value="C:plasma membrane"/>
    <property type="evidence" value="ECO:0007669"/>
    <property type="project" value="TreeGrafter"/>
</dbReference>
<keyword evidence="7" id="KW-1185">Reference proteome</keyword>
<proteinExistence type="predicted"/>
<organism evidence="6 7">
    <name type="scientific">Ramazzottius varieornatus</name>
    <name type="common">Water bear</name>
    <name type="synonym">Tardigrade</name>
    <dbReference type="NCBI Taxonomy" id="947166"/>
    <lineage>
        <taxon>Eukaryota</taxon>
        <taxon>Metazoa</taxon>
        <taxon>Ecdysozoa</taxon>
        <taxon>Tardigrada</taxon>
        <taxon>Eutardigrada</taxon>
        <taxon>Parachela</taxon>
        <taxon>Hypsibioidea</taxon>
        <taxon>Ramazzottiidae</taxon>
        <taxon>Ramazzottius</taxon>
    </lineage>
</organism>
<dbReference type="STRING" id="947166.A0A1D1V6S9"/>
<dbReference type="SMART" id="SM00252">
    <property type="entry name" value="SH2"/>
    <property type="match status" value="1"/>
</dbReference>
<dbReference type="Proteomes" id="UP000186922">
    <property type="component" value="Unassembled WGS sequence"/>
</dbReference>
<dbReference type="InterPro" id="IPR051235">
    <property type="entry name" value="CEP152/SHC-Transforming"/>
</dbReference>
<protein>
    <recommendedName>
        <fullName evidence="8">SH2 domain-containing protein</fullName>
    </recommendedName>
</protein>
<feature type="region of interest" description="Disordered" evidence="3">
    <location>
        <begin position="1"/>
        <end position="30"/>
    </location>
</feature>
<evidence type="ECO:0000256" key="1">
    <source>
        <dbReference type="ARBA" id="ARBA00022999"/>
    </source>
</evidence>
<evidence type="ECO:0000256" key="3">
    <source>
        <dbReference type="SAM" id="MobiDB-lite"/>
    </source>
</evidence>
<dbReference type="PRINTS" id="PR00629">
    <property type="entry name" value="SHCPIDOMAIN"/>
</dbReference>
<dbReference type="PANTHER" id="PTHR10337">
    <property type="entry name" value="SHC TRANSFORMING PROTEIN"/>
    <property type="match status" value="1"/>
</dbReference>
<sequence>MPLRGTAGDLSRDSDGGFSNKTMEREWNTSEEQLRKGKSFRVRYVGRVSIVISMRTLEFSDRALVAKECIARVCEATGITASSRKRKTDKRIQQVLGTVDLTNANSDVDLFVSVDSLKIITLDGEMIASHEIPEISFASGGDAETMDFMAYVGKNNEQSGGGGEASGSSRWCYVIECGTAATADCVATIGQAFDLRFKEHLKTSGDQPHQHARPNSEVRLSTSTAGKLPDIVPTSSPAAEKRKPPAKLPPADAEYYNDMPGKVAPDAEMNAEENSKPANDNSKTRTEVKALQLSNSTNTLPGGSSRPDANLIDLNSPAYDKPKKNEDFLEFLETQKEPSKRSQPSHRLAENRDPFDVRNMDHFIYPDLESFSWFHGKMSRKEAEALLRNDGDFLVRASASATVDGPAAPHQQYVLSGFHLGTRTHILLVDYDGIVRTKNQEFLSVPHLIDVHLSSREPLLSGDREIFLLRPIPCAP</sequence>
<evidence type="ECO:0000259" key="5">
    <source>
        <dbReference type="PROSITE" id="PS50001"/>
    </source>
</evidence>
<dbReference type="Gene3D" id="3.30.505.10">
    <property type="entry name" value="SH2 domain"/>
    <property type="match status" value="1"/>
</dbReference>
<comment type="caution">
    <text evidence="6">The sequence shown here is derived from an EMBL/GenBank/DDBJ whole genome shotgun (WGS) entry which is preliminary data.</text>
</comment>
<evidence type="ECO:0000259" key="4">
    <source>
        <dbReference type="PROSITE" id="PS01179"/>
    </source>
</evidence>
<evidence type="ECO:0000313" key="7">
    <source>
        <dbReference type="Proteomes" id="UP000186922"/>
    </source>
</evidence>
<dbReference type="PROSITE" id="PS01179">
    <property type="entry name" value="PID"/>
    <property type="match status" value="1"/>
</dbReference>
<keyword evidence="1 2" id="KW-0727">SH2 domain</keyword>
<name>A0A1D1V6S9_RAMVA</name>
<dbReference type="EMBL" id="BDGG01000003">
    <property type="protein sequence ID" value="GAU96590.1"/>
    <property type="molecule type" value="Genomic_DNA"/>
</dbReference>
<feature type="domain" description="PID" evidence="4">
    <location>
        <begin position="37"/>
        <end position="208"/>
    </location>
</feature>
<dbReference type="GO" id="GO:0035556">
    <property type="term" value="P:intracellular signal transduction"/>
    <property type="evidence" value="ECO:0007669"/>
    <property type="project" value="InterPro"/>
</dbReference>
<dbReference type="SMART" id="SM00462">
    <property type="entry name" value="PTB"/>
    <property type="match status" value="1"/>
</dbReference>
<dbReference type="GO" id="GO:0007169">
    <property type="term" value="P:cell surface receptor protein tyrosine kinase signaling pathway"/>
    <property type="evidence" value="ECO:0007669"/>
    <property type="project" value="TreeGrafter"/>
</dbReference>
<dbReference type="GO" id="GO:0030971">
    <property type="term" value="F:receptor tyrosine kinase binding"/>
    <property type="evidence" value="ECO:0007669"/>
    <property type="project" value="TreeGrafter"/>
</dbReference>
<feature type="compositionally biased region" description="Polar residues" evidence="3">
    <location>
        <begin position="292"/>
        <end position="302"/>
    </location>
</feature>
<evidence type="ECO:0000256" key="2">
    <source>
        <dbReference type="PROSITE-ProRule" id="PRU00191"/>
    </source>
</evidence>
<feature type="region of interest" description="Disordered" evidence="3">
    <location>
        <begin position="203"/>
        <end position="319"/>
    </location>
</feature>
<dbReference type="Pfam" id="PF00017">
    <property type="entry name" value="SH2"/>
    <property type="match status" value="1"/>
</dbReference>
<dbReference type="PROSITE" id="PS50001">
    <property type="entry name" value="SH2"/>
    <property type="match status" value="1"/>
</dbReference>